<accession>A0A495J7M1</accession>
<evidence type="ECO:0000313" key="3">
    <source>
        <dbReference type="EMBL" id="RKR84985.1"/>
    </source>
</evidence>
<protein>
    <submittedName>
        <fullName evidence="3">Uncharacterized protein DUF4395</fullName>
    </submittedName>
</protein>
<sequence length="145" mass="16057">MKNEIDCPVDLVSVNENKVRLVALLVLTLGLVYLWNGWWGIIVLLVADFLLRSFKLNKYSVLALAADGLVKLFGVSAKPTDQAPKRFAARMGLAFTIVILSLHFLQHTSAVVLTVALCLFAFLESFLGVCVGCYVYSYARRFGLL</sequence>
<feature type="transmembrane region" description="Helical" evidence="1">
    <location>
        <begin position="111"/>
        <end position="136"/>
    </location>
</feature>
<dbReference type="Proteomes" id="UP000268007">
    <property type="component" value="Unassembled WGS sequence"/>
</dbReference>
<dbReference type="EMBL" id="RBKU01000001">
    <property type="protein sequence ID" value="RKR84985.1"/>
    <property type="molecule type" value="Genomic_DNA"/>
</dbReference>
<dbReference type="AlphaFoldDB" id="A0A495J7M1"/>
<keyword evidence="1" id="KW-1133">Transmembrane helix</keyword>
<evidence type="ECO:0000313" key="4">
    <source>
        <dbReference type="Proteomes" id="UP000268007"/>
    </source>
</evidence>
<reference evidence="3 4" key="1">
    <citation type="submission" date="2018-10" db="EMBL/GenBank/DDBJ databases">
        <title>Genomic Encyclopedia of Archaeal and Bacterial Type Strains, Phase II (KMG-II): from individual species to whole genera.</title>
        <authorList>
            <person name="Goeker M."/>
        </authorList>
    </citation>
    <scope>NUCLEOTIDE SEQUENCE [LARGE SCALE GENOMIC DNA]</scope>
    <source>
        <strain evidence="3 4">DSM 18602</strain>
    </source>
</reference>
<evidence type="ECO:0000256" key="1">
    <source>
        <dbReference type="SAM" id="Phobius"/>
    </source>
</evidence>
<feature type="transmembrane region" description="Helical" evidence="1">
    <location>
        <begin position="59"/>
        <end position="75"/>
    </location>
</feature>
<name>A0A495J7M1_9SPHI</name>
<proteinExistence type="predicted"/>
<dbReference type="OrthoDB" id="1261922at2"/>
<keyword evidence="4" id="KW-1185">Reference proteome</keyword>
<gene>
    <name evidence="3" type="ORF">BDD43_5240</name>
</gene>
<keyword evidence="1" id="KW-0472">Membrane</keyword>
<feature type="transmembrane region" description="Helical" evidence="1">
    <location>
        <begin position="21"/>
        <end position="47"/>
    </location>
</feature>
<keyword evidence="1" id="KW-0812">Transmembrane</keyword>
<dbReference type="InterPro" id="IPR025508">
    <property type="entry name" value="DUF4395"/>
</dbReference>
<dbReference type="Pfam" id="PF14340">
    <property type="entry name" value="DUF4395"/>
    <property type="match status" value="1"/>
</dbReference>
<feature type="transmembrane region" description="Helical" evidence="1">
    <location>
        <begin position="87"/>
        <end position="105"/>
    </location>
</feature>
<organism evidence="3 4">
    <name type="scientific">Mucilaginibacter gracilis</name>
    <dbReference type="NCBI Taxonomy" id="423350"/>
    <lineage>
        <taxon>Bacteria</taxon>
        <taxon>Pseudomonadati</taxon>
        <taxon>Bacteroidota</taxon>
        <taxon>Sphingobacteriia</taxon>
        <taxon>Sphingobacteriales</taxon>
        <taxon>Sphingobacteriaceae</taxon>
        <taxon>Mucilaginibacter</taxon>
    </lineage>
</organism>
<feature type="domain" description="DUF4395" evidence="2">
    <location>
        <begin position="14"/>
        <end position="141"/>
    </location>
</feature>
<evidence type="ECO:0000259" key="2">
    <source>
        <dbReference type="Pfam" id="PF14340"/>
    </source>
</evidence>
<comment type="caution">
    <text evidence="3">The sequence shown here is derived from an EMBL/GenBank/DDBJ whole genome shotgun (WGS) entry which is preliminary data.</text>
</comment>
<dbReference type="RefSeq" id="WP_121201002.1">
    <property type="nucleotide sequence ID" value="NZ_RBKU01000001.1"/>
</dbReference>